<gene>
    <name evidence="12" type="primary">Cad96Ca</name>
    <name evidence="12" type="ORF">AWC38_SpisGene23829</name>
</gene>
<dbReference type="InterPro" id="IPR000719">
    <property type="entry name" value="Prot_kinase_dom"/>
</dbReference>
<dbReference type="InterPro" id="IPR011009">
    <property type="entry name" value="Kinase-like_dom_sf"/>
</dbReference>
<keyword evidence="4" id="KW-0472">Membrane</keyword>
<comment type="caution">
    <text evidence="12">The sequence shown here is derived from an EMBL/GenBank/DDBJ whole genome shotgun (WGS) entry which is preliminary data.</text>
</comment>
<evidence type="ECO:0000256" key="9">
    <source>
        <dbReference type="SAM" id="MobiDB-lite"/>
    </source>
</evidence>
<dbReference type="GO" id="GO:0043235">
    <property type="term" value="C:receptor complex"/>
    <property type="evidence" value="ECO:0007669"/>
    <property type="project" value="TreeGrafter"/>
</dbReference>
<evidence type="ECO:0000313" key="13">
    <source>
        <dbReference type="Proteomes" id="UP000225706"/>
    </source>
</evidence>
<dbReference type="GO" id="GO:0007169">
    <property type="term" value="P:cell surface receptor protein tyrosine kinase signaling pathway"/>
    <property type="evidence" value="ECO:0007669"/>
    <property type="project" value="TreeGrafter"/>
</dbReference>
<evidence type="ECO:0000256" key="4">
    <source>
        <dbReference type="ARBA" id="ARBA00023136"/>
    </source>
</evidence>
<accession>A0A2B4R605</accession>
<evidence type="ECO:0000313" key="12">
    <source>
        <dbReference type="EMBL" id="PFX12243.1"/>
    </source>
</evidence>
<sequence>MQTVILFYFSIFCDELQIYAAKEVVWRGHLGVASAKRIAVASYRNGKESHKDGCKGKDVGDDGGDEDDGKGKASAQVVPKTHLTLTIGEVLTLTCKVNKKTVNIIWKKDGESFEERAVIDTRLDETKSILVITKVVEEDSGEYSCEASNMLGTVARSSVTLDVEAQPILIMEYLWRGDLLGYLRKSRGVFDHYHRGAGRVDHLKTYDMVLFAKQIAHGMTFLASRGIIHRDLAARNILLDEHRVCKLTDFGLSYQDFKYGTGNAKKGCIPIKWSAPEILYGHVERLSTKSDVYVLHSSLYALSTCLRCLLDEFKGLE</sequence>
<dbReference type="Pfam" id="PF07714">
    <property type="entry name" value="PK_Tyr_Ser-Thr"/>
    <property type="match status" value="1"/>
</dbReference>
<feature type="domain" description="Protein kinase" evidence="10">
    <location>
        <begin position="19"/>
        <end position="317"/>
    </location>
</feature>
<dbReference type="SMART" id="SM00409">
    <property type="entry name" value="IG"/>
    <property type="match status" value="1"/>
</dbReference>
<organism evidence="12 13">
    <name type="scientific">Stylophora pistillata</name>
    <name type="common">Smooth cauliflower coral</name>
    <dbReference type="NCBI Taxonomy" id="50429"/>
    <lineage>
        <taxon>Eukaryota</taxon>
        <taxon>Metazoa</taxon>
        <taxon>Cnidaria</taxon>
        <taxon>Anthozoa</taxon>
        <taxon>Hexacorallia</taxon>
        <taxon>Scleractinia</taxon>
        <taxon>Astrocoeniina</taxon>
        <taxon>Pocilloporidae</taxon>
        <taxon>Stylophora</taxon>
    </lineage>
</organism>
<dbReference type="GO" id="GO:0004714">
    <property type="term" value="F:transmembrane receptor protein tyrosine kinase activity"/>
    <property type="evidence" value="ECO:0007669"/>
    <property type="project" value="TreeGrafter"/>
</dbReference>
<dbReference type="InterPro" id="IPR013783">
    <property type="entry name" value="Ig-like_fold"/>
</dbReference>
<reference evidence="13" key="1">
    <citation type="journal article" date="2017" name="bioRxiv">
        <title>Comparative analysis of the genomes of Stylophora pistillata and Acropora digitifera provides evidence for extensive differences between species of corals.</title>
        <authorList>
            <person name="Voolstra C.R."/>
            <person name="Li Y."/>
            <person name="Liew Y.J."/>
            <person name="Baumgarten S."/>
            <person name="Zoccola D."/>
            <person name="Flot J.-F."/>
            <person name="Tambutte S."/>
            <person name="Allemand D."/>
            <person name="Aranda M."/>
        </authorList>
    </citation>
    <scope>NUCLEOTIDE SEQUENCE [LARGE SCALE GENOMIC DNA]</scope>
</reference>
<dbReference type="SUPFAM" id="SSF48726">
    <property type="entry name" value="Immunoglobulin"/>
    <property type="match status" value="1"/>
</dbReference>
<evidence type="ECO:0000256" key="8">
    <source>
        <dbReference type="ARBA" id="ARBA00023319"/>
    </source>
</evidence>
<dbReference type="GO" id="GO:0005524">
    <property type="term" value="F:ATP binding"/>
    <property type="evidence" value="ECO:0007669"/>
    <property type="project" value="InterPro"/>
</dbReference>
<dbReference type="SUPFAM" id="SSF56112">
    <property type="entry name" value="Protein kinase-like (PK-like)"/>
    <property type="match status" value="1"/>
</dbReference>
<proteinExistence type="predicted"/>
<keyword evidence="8" id="KW-0393">Immunoglobulin domain</keyword>
<evidence type="ECO:0000259" key="11">
    <source>
        <dbReference type="PROSITE" id="PS50835"/>
    </source>
</evidence>
<dbReference type="SMART" id="SM00219">
    <property type="entry name" value="TyrKc"/>
    <property type="match status" value="1"/>
</dbReference>
<dbReference type="InterPro" id="IPR003598">
    <property type="entry name" value="Ig_sub2"/>
</dbReference>
<dbReference type="InterPro" id="IPR020635">
    <property type="entry name" value="Tyr_kinase_cat_dom"/>
</dbReference>
<dbReference type="AlphaFoldDB" id="A0A2B4R605"/>
<dbReference type="PRINTS" id="PR00109">
    <property type="entry name" value="TYRKINASE"/>
</dbReference>
<dbReference type="SMART" id="SM00408">
    <property type="entry name" value="IGc2"/>
    <property type="match status" value="1"/>
</dbReference>
<evidence type="ECO:0000256" key="7">
    <source>
        <dbReference type="ARBA" id="ARBA00023180"/>
    </source>
</evidence>
<evidence type="ECO:0000256" key="3">
    <source>
        <dbReference type="ARBA" id="ARBA00022989"/>
    </source>
</evidence>
<keyword evidence="12" id="KW-0808">Transferase</keyword>
<keyword evidence="5" id="KW-1015">Disulfide bond</keyword>
<evidence type="ECO:0000256" key="2">
    <source>
        <dbReference type="ARBA" id="ARBA00022692"/>
    </source>
</evidence>
<keyword evidence="2" id="KW-0812">Transmembrane</keyword>
<name>A0A2B4R605_STYPI</name>
<dbReference type="InterPro" id="IPR001245">
    <property type="entry name" value="Ser-Thr/Tyr_kinase_cat_dom"/>
</dbReference>
<dbReference type="InterPro" id="IPR003599">
    <property type="entry name" value="Ig_sub"/>
</dbReference>
<dbReference type="Proteomes" id="UP000225706">
    <property type="component" value="Unassembled WGS sequence"/>
</dbReference>
<dbReference type="PANTHER" id="PTHR24416">
    <property type="entry name" value="TYROSINE-PROTEIN KINASE RECEPTOR"/>
    <property type="match status" value="1"/>
</dbReference>
<dbReference type="InterPro" id="IPR008266">
    <property type="entry name" value="Tyr_kinase_AS"/>
</dbReference>
<dbReference type="CDD" id="cd00096">
    <property type="entry name" value="Ig"/>
    <property type="match status" value="1"/>
</dbReference>
<dbReference type="InterPro" id="IPR036179">
    <property type="entry name" value="Ig-like_dom_sf"/>
</dbReference>
<dbReference type="Pfam" id="PF13927">
    <property type="entry name" value="Ig_3"/>
    <property type="match status" value="1"/>
</dbReference>
<keyword evidence="7" id="KW-0325">Glycoprotein</keyword>
<dbReference type="Gene3D" id="1.10.510.10">
    <property type="entry name" value="Transferase(Phosphotransferase) domain 1"/>
    <property type="match status" value="1"/>
</dbReference>
<keyword evidence="3" id="KW-1133">Transmembrane helix</keyword>
<dbReference type="Gene3D" id="2.60.40.10">
    <property type="entry name" value="Immunoglobulins"/>
    <property type="match status" value="1"/>
</dbReference>
<dbReference type="PANTHER" id="PTHR24416:SF611">
    <property type="entry name" value="TYROSINE-PROTEIN KINASE TRANSMEMBRANE RECEPTOR ROR"/>
    <property type="match status" value="1"/>
</dbReference>
<keyword evidence="6 12" id="KW-0675">Receptor</keyword>
<dbReference type="PROSITE" id="PS50011">
    <property type="entry name" value="PROTEIN_KINASE_DOM"/>
    <property type="match status" value="1"/>
</dbReference>
<dbReference type="OrthoDB" id="5948353at2759"/>
<feature type="domain" description="Ig-like" evidence="11">
    <location>
        <begin position="73"/>
        <end position="162"/>
    </location>
</feature>
<dbReference type="EMBL" id="LSMT01001490">
    <property type="protein sequence ID" value="PFX12243.1"/>
    <property type="molecule type" value="Genomic_DNA"/>
</dbReference>
<evidence type="ECO:0000256" key="5">
    <source>
        <dbReference type="ARBA" id="ARBA00023157"/>
    </source>
</evidence>
<keyword evidence="13" id="KW-1185">Reference proteome</keyword>
<feature type="region of interest" description="Disordered" evidence="9">
    <location>
        <begin position="47"/>
        <end position="74"/>
    </location>
</feature>
<feature type="compositionally biased region" description="Basic and acidic residues" evidence="9">
    <location>
        <begin position="47"/>
        <end position="60"/>
    </location>
</feature>
<dbReference type="PROSITE" id="PS00109">
    <property type="entry name" value="PROTEIN_KINASE_TYR"/>
    <property type="match status" value="1"/>
</dbReference>
<dbReference type="InterPro" id="IPR050122">
    <property type="entry name" value="RTK"/>
</dbReference>
<protein>
    <submittedName>
        <fullName evidence="12">Tyrosine kinase receptor Cad96Ca</fullName>
    </submittedName>
</protein>
<evidence type="ECO:0000259" key="10">
    <source>
        <dbReference type="PROSITE" id="PS50011"/>
    </source>
</evidence>
<dbReference type="PROSITE" id="PS50835">
    <property type="entry name" value="IG_LIKE"/>
    <property type="match status" value="1"/>
</dbReference>
<keyword evidence="12" id="KW-0418">Kinase</keyword>
<dbReference type="GO" id="GO:0005886">
    <property type="term" value="C:plasma membrane"/>
    <property type="evidence" value="ECO:0007669"/>
    <property type="project" value="TreeGrafter"/>
</dbReference>
<comment type="subcellular location">
    <subcellularLocation>
        <location evidence="1">Membrane</location>
        <topology evidence="1">Single-pass membrane protein</topology>
    </subcellularLocation>
</comment>
<dbReference type="InterPro" id="IPR007110">
    <property type="entry name" value="Ig-like_dom"/>
</dbReference>
<evidence type="ECO:0000256" key="6">
    <source>
        <dbReference type="ARBA" id="ARBA00023170"/>
    </source>
</evidence>
<evidence type="ECO:0000256" key="1">
    <source>
        <dbReference type="ARBA" id="ARBA00004167"/>
    </source>
</evidence>